<dbReference type="PANTHER" id="PTHR40070">
    <property type="entry name" value="UPF0478 PROTEIN YTXG"/>
    <property type="match status" value="1"/>
</dbReference>
<keyword evidence="1" id="KW-0812">Transmembrane</keyword>
<gene>
    <name evidence="3" type="ORF">IV55_GL001889</name>
    <name evidence="2" type="ORF">LSI01_05110</name>
</gene>
<evidence type="ECO:0000313" key="2">
    <source>
        <dbReference type="EMBL" id="GEK28200.1"/>
    </source>
</evidence>
<dbReference type="PANTHER" id="PTHR40070:SF1">
    <property type="entry name" value="UPF0478 PROTEIN YTXG"/>
    <property type="match status" value="1"/>
</dbReference>
<dbReference type="EMBL" id="JQCB01000008">
    <property type="protein sequence ID" value="KRN95429.1"/>
    <property type="molecule type" value="Genomic_DNA"/>
</dbReference>
<evidence type="ECO:0000313" key="3">
    <source>
        <dbReference type="EMBL" id="KRN95429.1"/>
    </source>
</evidence>
<evidence type="ECO:0000313" key="5">
    <source>
        <dbReference type="Proteomes" id="UP000321429"/>
    </source>
</evidence>
<evidence type="ECO:0000256" key="1">
    <source>
        <dbReference type="SAM" id="Phobius"/>
    </source>
</evidence>
<dbReference type="Pfam" id="PF06103">
    <property type="entry name" value="DUF948"/>
    <property type="match status" value="1"/>
</dbReference>
<name>A0A0R2L686_9LACO</name>
<protein>
    <submittedName>
        <fullName evidence="2">Chemotaxis protein</fullName>
    </submittedName>
    <submittedName>
        <fullName evidence="3">Methyl-accepting chemotaxis-like protein</fullName>
    </submittedName>
</protein>
<evidence type="ECO:0000313" key="4">
    <source>
        <dbReference type="Proteomes" id="UP000051139"/>
    </source>
</evidence>
<comment type="caution">
    <text evidence="3">The sequence shown here is derived from an EMBL/GenBank/DDBJ whole genome shotgun (WGS) entry which is preliminary data.</text>
</comment>
<dbReference type="RefSeq" id="WP_057810569.1">
    <property type="nucleotide sequence ID" value="NZ_BJUD01000006.1"/>
</dbReference>
<keyword evidence="4" id="KW-1185">Reference proteome</keyword>
<keyword evidence="1" id="KW-0472">Membrane</keyword>
<dbReference type="PATRIC" id="fig|348151.3.peg.1941"/>
<dbReference type="EMBL" id="BJUD01000006">
    <property type="protein sequence ID" value="GEK28200.1"/>
    <property type="molecule type" value="Genomic_DNA"/>
</dbReference>
<dbReference type="AlphaFoldDB" id="A0A0R2L686"/>
<organism evidence="3 4">
    <name type="scientific">Furfurilactobacillus siliginis</name>
    <dbReference type="NCBI Taxonomy" id="348151"/>
    <lineage>
        <taxon>Bacteria</taxon>
        <taxon>Bacillati</taxon>
        <taxon>Bacillota</taxon>
        <taxon>Bacilli</taxon>
        <taxon>Lactobacillales</taxon>
        <taxon>Lactobacillaceae</taxon>
        <taxon>Furfurilactobacillus</taxon>
    </lineage>
</organism>
<dbReference type="Proteomes" id="UP000321429">
    <property type="component" value="Unassembled WGS sequence"/>
</dbReference>
<keyword evidence="1" id="KW-1133">Transmembrane helix</keyword>
<reference evidence="3 4" key="1">
    <citation type="journal article" date="2015" name="Genome Announc.">
        <title>Expanding the biotechnology potential of lactobacilli through comparative genomics of 213 strains and associated genera.</title>
        <authorList>
            <person name="Sun Z."/>
            <person name="Harris H.M."/>
            <person name="McCann A."/>
            <person name="Guo C."/>
            <person name="Argimon S."/>
            <person name="Zhang W."/>
            <person name="Yang X."/>
            <person name="Jeffery I.B."/>
            <person name="Cooney J.C."/>
            <person name="Kagawa T.F."/>
            <person name="Liu W."/>
            <person name="Song Y."/>
            <person name="Salvetti E."/>
            <person name="Wrobel A."/>
            <person name="Rasinkangas P."/>
            <person name="Parkhill J."/>
            <person name="Rea M.C."/>
            <person name="O'Sullivan O."/>
            <person name="Ritari J."/>
            <person name="Douillard F.P."/>
            <person name="Paul Ross R."/>
            <person name="Yang R."/>
            <person name="Briner A.E."/>
            <person name="Felis G.E."/>
            <person name="de Vos W.M."/>
            <person name="Barrangou R."/>
            <person name="Klaenhammer T.R."/>
            <person name="Caufield P.W."/>
            <person name="Cui Y."/>
            <person name="Zhang H."/>
            <person name="O'Toole P.W."/>
        </authorList>
    </citation>
    <scope>NUCLEOTIDE SEQUENCE [LARGE SCALE GENOMIC DNA]</scope>
    <source>
        <strain evidence="3 4">DSM 22696</strain>
    </source>
</reference>
<dbReference type="STRING" id="348151.IV55_GL001889"/>
<dbReference type="OrthoDB" id="2146420at2"/>
<proteinExistence type="predicted"/>
<feature type="transmembrane region" description="Helical" evidence="1">
    <location>
        <begin position="6"/>
        <end position="29"/>
    </location>
</feature>
<reference evidence="2 5" key="2">
    <citation type="submission" date="2019-07" db="EMBL/GenBank/DDBJ databases">
        <title>Whole genome shotgun sequence of Lactobacillus siliginis NBRC 101315.</title>
        <authorList>
            <person name="Hosoyama A."/>
            <person name="Uohara A."/>
            <person name="Ohji S."/>
            <person name="Ichikawa N."/>
        </authorList>
    </citation>
    <scope>NUCLEOTIDE SEQUENCE [LARGE SCALE GENOMIC DNA]</scope>
    <source>
        <strain evidence="2 5">NBRC 101315</strain>
    </source>
</reference>
<dbReference type="InterPro" id="IPR009293">
    <property type="entry name" value="UPF0478"/>
</dbReference>
<dbReference type="Proteomes" id="UP000051139">
    <property type="component" value="Unassembled WGS sequence"/>
</dbReference>
<accession>A0A0R2L686</accession>
<sequence length="141" mass="15127">MTGGQIAGLIAAIAFLLLVIFIGIFLLRLTQTFGEINKSVGVITSDVDVLSKQVEDIMGNANELLGDVNHKVATIDPVFQAAADLGESVSDLNMATRNLTDRVTNTNKKNGGKFSFATKAATSAYHMYNNHSAKKQQQPSK</sequence>